<sequence>MRVSGKRLARLQLKGCAEKIIIICRNYAHFIILCGIFMEFDSDVDKSAGGGQLREKHNKPWIMPSFRTRTADKVCVSNSRADLCLRRRRAFIE</sequence>
<reference evidence="1 2" key="1">
    <citation type="submission" date="2017-10" db="EMBL/GenBank/DDBJ databases">
        <title>Genome announcement of Methylocella silvestris TVC from permafrost.</title>
        <authorList>
            <person name="Wang J."/>
            <person name="Geng K."/>
            <person name="Ul-Haque F."/>
            <person name="Crombie A.T."/>
            <person name="Street L.E."/>
            <person name="Wookey P.A."/>
            <person name="Murrell J.C."/>
            <person name="Pratscher J."/>
        </authorList>
    </citation>
    <scope>NUCLEOTIDE SEQUENCE [LARGE SCALE GENOMIC DNA]</scope>
    <source>
        <strain evidence="1 2">TVC</strain>
    </source>
</reference>
<dbReference type="Proteomes" id="UP000236286">
    <property type="component" value="Unassembled WGS sequence"/>
</dbReference>
<accession>A0A2J7TH14</accession>
<proteinExistence type="predicted"/>
<dbReference type="AlphaFoldDB" id="A0A2J7TH14"/>
<protein>
    <submittedName>
        <fullName evidence="1">Uncharacterized protein</fullName>
    </submittedName>
</protein>
<comment type="caution">
    <text evidence="1">The sequence shown here is derived from an EMBL/GenBank/DDBJ whole genome shotgun (WGS) entry which is preliminary data.</text>
</comment>
<dbReference type="EMBL" id="PDZR01000010">
    <property type="protein sequence ID" value="PNG26065.1"/>
    <property type="molecule type" value="Genomic_DNA"/>
</dbReference>
<evidence type="ECO:0000313" key="2">
    <source>
        <dbReference type="Proteomes" id="UP000236286"/>
    </source>
</evidence>
<evidence type="ECO:0000313" key="1">
    <source>
        <dbReference type="EMBL" id="PNG26065.1"/>
    </source>
</evidence>
<gene>
    <name evidence="1" type="ORF">CR492_10770</name>
</gene>
<organism evidence="1 2">
    <name type="scientific">Methylocella silvestris</name>
    <dbReference type="NCBI Taxonomy" id="199596"/>
    <lineage>
        <taxon>Bacteria</taxon>
        <taxon>Pseudomonadati</taxon>
        <taxon>Pseudomonadota</taxon>
        <taxon>Alphaproteobacteria</taxon>
        <taxon>Hyphomicrobiales</taxon>
        <taxon>Beijerinckiaceae</taxon>
        <taxon>Methylocella</taxon>
    </lineage>
</organism>
<name>A0A2J7TH14_METSI</name>